<name>A0A2A6CHI5_PRIPA</name>
<reference evidence="2" key="1">
    <citation type="journal article" date="2008" name="Nat. Genet.">
        <title>The Pristionchus pacificus genome provides a unique perspective on nematode lifestyle and parasitism.</title>
        <authorList>
            <person name="Dieterich C."/>
            <person name="Clifton S.W."/>
            <person name="Schuster L.N."/>
            <person name="Chinwalla A."/>
            <person name="Delehaunty K."/>
            <person name="Dinkelacker I."/>
            <person name="Fulton L."/>
            <person name="Fulton R."/>
            <person name="Godfrey J."/>
            <person name="Minx P."/>
            <person name="Mitreva M."/>
            <person name="Roeseler W."/>
            <person name="Tian H."/>
            <person name="Witte H."/>
            <person name="Yang S.P."/>
            <person name="Wilson R.K."/>
            <person name="Sommer R.J."/>
        </authorList>
    </citation>
    <scope>NUCLEOTIDE SEQUENCE [LARGE SCALE GENOMIC DNA]</scope>
    <source>
        <strain evidence="2">PS312</strain>
    </source>
</reference>
<proteinExistence type="predicted"/>
<keyword evidence="2" id="KW-1185">Reference proteome</keyword>
<dbReference type="EnsemblMetazoa" id="PPA38065.1">
    <property type="protein sequence ID" value="PPA38065.1"/>
    <property type="gene ID" value="WBGene00276434"/>
</dbReference>
<accession>A0A8R1UT17</accession>
<accession>A0A2A6CHI5</accession>
<dbReference type="Proteomes" id="UP000005239">
    <property type="component" value="Unassembled WGS sequence"/>
</dbReference>
<gene>
    <name evidence="1" type="primary">WBGene00276434</name>
</gene>
<evidence type="ECO:0000313" key="2">
    <source>
        <dbReference type="Proteomes" id="UP000005239"/>
    </source>
</evidence>
<organism evidence="1 2">
    <name type="scientific">Pristionchus pacificus</name>
    <name type="common">Parasitic nematode worm</name>
    <dbReference type="NCBI Taxonomy" id="54126"/>
    <lineage>
        <taxon>Eukaryota</taxon>
        <taxon>Metazoa</taxon>
        <taxon>Ecdysozoa</taxon>
        <taxon>Nematoda</taxon>
        <taxon>Chromadorea</taxon>
        <taxon>Rhabditida</taxon>
        <taxon>Rhabditina</taxon>
        <taxon>Diplogasteromorpha</taxon>
        <taxon>Diplogasteroidea</taxon>
        <taxon>Neodiplogasteridae</taxon>
        <taxon>Pristionchus</taxon>
    </lineage>
</organism>
<sequence length="123" mass="13487">DKSDLFGSIKERLAFEKQAHSDSDKHLLALSVFFIVVSAILPAADFTVPPLSEEQKAARSTQPLKRNCRSCLLMVPTAARCRLLDTIAKAAEADPEGFKAAIVKAFNNLPESAKQEMMKLKAQ</sequence>
<reference evidence="1" key="2">
    <citation type="submission" date="2022-06" db="UniProtKB">
        <authorList>
            <consortium name="EnsemblMetazoa"/>
        </authorList>
    </citation>
    <scope>IDENTIFICATION</scope>
    <source>
        <strain evidence="1">PS312</strain>
    </source>
</reference>
<dbReference type="AlphaFoldDB" id="A0A2A6CHI5"/>
<evidence type="ECO:0000313" key="1">
    <source>
        <dbReference type="EnsemblMetazoa" id="PPA38065.1"/>
    </source>
</evidence>
<protein>
    <submittedName>
        <fullName evidence="1">Uncharacterized protein</fullName>
    </submittedName>
</protein>